<evidence type="ECO:0000259" key="1">
    <source>
        <dbReference type="Pfam" id="PF21939"/>
    </source>
</evidence>
<organism evidence="2">
    <name type="scientific">Siphoviridae sp. ctnPP24</name>
    <dbReference type="NCBI Taxonomy" id="2825662"/>
    <lineage>
        <taxon>Viruses</taxon>
        <taxon>Duplodnaviria</taxon>
        <taxon>Heunggongvirae</taxon>
        <taxon>Uroviricota</taxon>
        <taxon>Caudoviricetes</taxon>
    </lineage>
</organism>
<dbReference type="Pfam" id="PF21939">
    <property type="entry name" value="Gp10_C"/>
    <property type="match status" value="1"/>
</dbReference>
<dbReference type="SUPFAM" id="SSF88874">
    <property type="entry name" value="Receptor-binding domain of short tail fibre protein gp12"/>
    <property type="match status" value="1"/>
</dbReference>
<reference evidence="2" key="1">
    <citation type="journal article" date="2021" name="Proc. Natl. Acad. Sci. U.S.A.">
        <title>A Catalog of Tens of Thousands of Viruses from Human Metagenomes Reveals Hidden Associations with Chronic Diseases.</title>
        <authorList>
            <person name="Tisza M.J."/>
            <person name="Buck C.B."/>
        </authorList>
    </citation>
    <scope>NUCLEOTIDE SEQUENCE</scope>
    <source>
        <strain evidence="2">CtnPP24</strain>
    </source>
</reference>
<evidence type="ECO:0000313" key="2">
    <source>
        <dbReference type="EMBL" id="DAF87324.1"/>
    </source>
</evidence>
<dbReference type="InterPro" id="IPR053827">
    <property type="entry name" value="Gp10_C"/>
</dbReference>
<protein>
    <submittedName>
        <fullName evidence="2">Baseplate protein</fullName>
    </submittedName>
</protein>
<feature type="domain" description="Baseplate structural protein Gp10 C-terminal" evidence="1">
    <location>
        <begin position="7"/>
        <end position="123"/>
    </location>
</feature>
<name>A0A8S5TYP4_9CAUD</name>
<sequence>MSNFVNLLDIVYPVGGVYITFSEISPIDTVGGTWELLENTFLYSSADATGITGGEEEHILTVDEMPKHSHYCNFGSSGTAGSTWITKYQQYRLDGGWDTNKTGGSKAHNNMPPYITVHIYRRIA</sequence>
<accession>A0A8S5TYP4</accession>
<dbReference type="EMBL" id="BK015962">
    <property type="protein sequence ID" value="DAF87324.1"/>
    <property type="molecule type" value="Genomic_DNA"/>
</dbReference>
<proteinExistence type="predicted"/>